<reference evidence="5" key="1">
    <citation type="submission" date="2021-01" db="EMBL/GenBank/DDBJ databases">
        <authorList>
            <person name="Corre E."/>
            <person name="Pelletier E."/>
            <person name="Niang G."/>
            <person name="Scheremetjew M."/>
            <person name="Finn R."/>
            <person name="Kale V."/>
            <person name="Holt S."/>
            <person name="Cochrane G."/>
            <person name="Meng A."/>
            <person name="Brown T."/>
            <person name="Cohen L."/>
        </authorList>
    </citation>
    <scope>NUCLEOTIDE SEQUENCE</scope>
    <source>
        <strain evidence="5">CCMP1756</strain>
    </source>
</reference>
<reference evidence="6" key="2">
    <citation type="submission" date="2021-11" db="EMBL/GenBank/DDBJ databases">
        <authorList>
            <consortium name="Genoscope - CEA"/>
            <person name="William W."/>
        </authorList>
    </citation>
    <scope>NUCLEOTIDE SEQUENCE</scope>
</reference>
<evidence type="ECO:0000313" key="7">
    <source>
        <dbReference type="Proteomes" id="UP000789595"/>
    </source>
</evidence>
<dbReference type="InterPro" id="IPR050502">
    <property type="entry name" value="Euk_RNA-bind_prot"/>
</dbReference>
<dbReference type="SMART" id="SM00360">
    <property type="entry name" value="RRM"/>
    <property type="match status" value="2"/>
</dbReference>
<dbReference type="PANTHER" id="PTHR48025:SF1">
    <property type="entry name" value="RRM DOMAIN-CONTAINING PROTEIN"/>
    <property type="match status" value="1"/>
</dbReference>
<dbReference type="CDD" id="cd00590">
    <property type="entry name" value="RRM_SF"/>
    <property type="match status" value="1"/>
</dbReference>
<sequence length="204" mass="22262">MSIIIDDAGVNGADGKNVYVGNLSWETDDAQLLELVSQYGTVTSAHVETSKSGRSLGYGLVAYASEADASYAIEQLDELEFGGRKIRVRVDRGPTAPKAKKERAPREQRPRRERVPDEDKVVEPTKVFVMNLNFDTTEDELADHCASYGSVVAAELLTRGRNNRPSGSAIVEYSADHEAKAAIAGLEGQELGGRPLRVREYYSA</sequence>
<dbReference type="EMBL" id="CAKKNE010000004">
    <property type="protein sequence ID" value="CAH0374039.1"/>
    <property type="molecule type" value="Genomic_DNA"/>
</dbReference>
<evidence type="ECO:0000313" key="5">
    <source>
        <dbReference type="EMBL" id="CAE0684742.1"/>
    </source>
</evidence>
<dbReference type="OrthoDB" id="439808at2759"/>
<protein>
    <recommendedName>
        <fullName evidence="4">RRM domain-containing protein</fullName>
    </recommendedName>
</protein>
<evidence type="ECO:0000256" key="2">
    <source>
        <dbReference type="PROSITE-ProRule" id="PRU00176"/>
    </source>
</evidence>
<gene>
    <name evidence="5" type="ORF">PCAL00307_LOCUS176</name>
    <name evidence="6" type="ORF">PECAL_4P12960</name>
</gene>
<organism evidence="5">
    <name type="scientific">Pelagomonas calceolata</name>
    <dbReference type="NCBI Taxonomy" id="35677"/>
    <lineage>
        <taxon>Eukaryota</taxon>
        <taxon>Sar</taxon>
        <taxon>Stramenopiles</taxon>
        <taxon>Ochrophyta</taxon>
        <taxon>Pelagophyceae</taxon>
        <taxon>Pelagomonadales</taxon>
        <taxon>Pelagomonadaceae</taxon>
        <taxon>Pelagomonas</taxon>
    </lineage>
</organism>
<feature type="region of interest" description="Disordered" evidence="3">
    <location>
        <begin position="90"/>
        <end position="117"/>
    </location>
</feature>
<dbReference type="Gene3D" id="3.30.70.330">
    <property type="match status" value="2"/>
</dbReference>
<dbReference type="EMBL" id="HBIW01000201">
    <property type="protein sequence ID" value="CAE0684742.1"/>
    <property type="molecule type" value="Transcribed_RNA"/>
</dbReference>
<evidence type="ECO:0000256" key="3">
    <source>
        <dbReference type="SAM" id="MobiDB-lite"/>
    </source>
</evidence>
<dbReference type="GO" id="GO:0003729">
    <property type="term" value="F:mRNA binding"/>
    <property type="evidence" value="ECO:0007669"/>
    <property type="project" value="TreeGrafter"/>
</dbReference>
<dbReference type="PANTHER" id="PTHR48025">
    <property type="entry name" value="OS02G0815200 PROTEIN"/>
    <property type="match status" value="1"/>
</dbReference>
<dbReference type="InterPro" id="IPR012677">
    <property type="entry name" value="Nucleotide-bd_a/b_plait_sf"/>
</dbReference>
<dbReference type="InterPro" id="IPR000504">
    <property type="entry name" value="RRM_dom"/>
</dbReference>
<dbReference type="SUPFAM" id="SSF54928">
    <property type="entry name" value="RNA-binding domain, RBD"/>
    <property type="match status" value="2"/>
</dbReference>
<dbReference type="Proteomes" id="UP000789595">
    <property type="component" value="Unassembled WGS sequence"/>
</dbReference>
<evidence type="ECO:0000313" key="6">
    <source>
        <dbReference type="EMBL" id="CAH0374039.1"/>
    </source>
</evidence>
<feature type="compositionally biased region" description="Basic and acidic residues" evidence="3">
    <location>
        <begin position="102"/>
        <end position="117"/>
    </location>
</feature>
<accession>A0A6S8QG90</accession>
<name>A0A6S8QG90_9STRA</name>
<keyword evidence="7" id="KW-1185">Reference proteome</keyword>
<evidence type="ECO:0000259" key="4">
    <source>
        <dbReference type="PROSITE" id="PS50102"/>
    </source>
</evidence>
<proteinExistence type="predicted"/>
<feature type="domain" description="RRM" evidence="4">
    <location>
        <begin position="125"/>
        <end position="203"/>
    </location>
</feature>
<dbReference type="GO" id="GO:0005634">
    <property type="term" value="C:nucleus"/>
    <property type="evidence" value="ECO:0007669"/>
    <property type="project" value="TreeGrafter"/>
</dbReference>
<dbReference type="AlphaFoldDB" id="A0A6S8QG90"/>
<dbReference type="Pfam" id="PF00076">
    <property type="entry name" value="RRM_1"/>
    <property type="match status" value="2"/>
</dbReference>
<evidence type="ECO:0000256" key="1">
    <source>
        <dbReference type="ARBA" id="ARBA00022884"/>
    </source>
</evidence>
<keyword evidence="1 2" id="KW-0694">RNA-binding</keyword>
<dbReference type="InterPro" id="IPR035979">
    <property type="entry name" value="RBD_domain_sf"/>
</dbReference>
<feature type="domain" description="RRM" evidence="4">
    <location>
        <begin position="16"/>
        <end position="93"/>
    </location>
</feature>
<dbReference type="PROSITE" id="PS50102">
    <property type="entry name" value="RRM"/>
    <property type="match status" value="2"/>
</dbReference>